<dbReference type="Proteomes" id="UP000000763">
    <property type="component" value="Chromosome 1"/>
</dbReference>
<reference evidence="3" key="2">
    <citation type="journal article" date="2008" name="Nucleic Acids Res.">
        <title>The rice annotation project database (RAP-DB): 2008 update.</title>
        <authorList>
            <consortium name="The rice annotation project (RAP)"/>
        </authorList>
    </citation>
    <scope>GENOME REANNOTATION</scope>
    <source>
        <strain evidence="3">cv. Nipponbare</strain>
    </source>
</reference>
<evidence type="ECO:0000313" key="2">
    <source>
        <dbReference type="EMBL" id="BAF06659.1"/>
    </source>
</evidence>
<proteinExistence type="predicted"/>
<evidence type="ECO:0000256" key="1">
    <source>
        <dbReference type="SAM" id="MobiDB-lite"/>
    </source>
</evidence>
<feature type="region of interest" description="Disordered" evidence="1">
    <location>
        <begin position="28"/>
        <end position="49"/>
    </location>
</feature>
<dbReference type="KEGG" id="dosa:Os01g0838300"/>
<dbReference type="AlphaFoldDB" id="A0A0P0VA76"/>
<accession>A0A0P0VA76</accession>
<dbReference type="EMBL" id="AP008207">
    <property type="protein sequence ID" value="BAF06659.1"/>
    <property type="molecule type" value="Genomic_DNA"/>
</dbReference>
<dbReference type="OMA" id="GDWPRPR"/>
<dbReference type="Gramene" id="Os01t0838300-01">
    <property type="protein sequence ID" value="Os01t0838300-01"/>
    <property type="gene ID" value="Os01g0838300"/>
</dbReference>
<sequence>TGAVGGSAAPDGAAAHRRSPLVVVWCGSSGGDWPRPRTPESPSSSCRGPRALARVLGSGESSKPYGVVSARAAVPDAAQVARRASR</sequence>
<name>A0A0P0VA76_ORYSJ</name>
<organism evidence="2 3">
    <name type="scientific">Oryza sativa subsp. japonica</name>
    <name type="common">Rice</name>
    <dbReference type="NCBI Taxonomy" id="39947"/>
    <lineage>
        <taxon>Eukaryota</taxon>
        <taxon>Viridiplantae</taxon>
        <taxon>Streptophyta</taxon>
        <taxon>Embryophyta</taxon>
        <taxon>Tracheophyta</taxon>
        <taxon>Spermatophyta</taxon>
        <taxon>Magnoliopsida</taxon>
        <taxon>Liliopsida</taxon>
        <taxon>Poales</taxon>
        <taxon>Poaceae</taxon>
        <taxon>BOP clade</taxon>
        <taxon>Oryzoideae</taxon>
        <taxon>Oryzeae</taxon>
        <taxon>Oryzinae</taxon>
        <taxon>Oryza</taxon>
        <taxon>Oryza sativa</taxon>
    </lineage>
</organism>
<reference evidence="2 3" key="1">
    <citation type="journal article" date="2005" name="Nature">
        <title>The map-based sequence of the rice genome.</title>
        <authorList>
            <consortium name="International rice genome sequencing project (IRGSP)"/>
            <person name="Matsumoto T."/>
            <person name="Wu J."/>
            <person name="Kanamori H."/>
            <person name="Katayose Y."/>
            <person name="Fujisawa M."/>
            <person name="Namiki N."/>
            <person name="Mizuno H."/>
            <person name="Yamamoto K."/>
            <person name="Antonio B.A."/>
            <person name="Baba T."/>
            <person name="Sakata K."/>
            <person name="Nagamura Y."/>
            <person name="Aoki H."/>
            <person name="Arikawa K."/>
            <person name="Arita K."/>
            <person name="Bito T."/>
            <person name="Chiden Y."/>
            <person name="Fujitsuka N."/>
            <person name="Fukunaka R."/>
            <person name="Hamada M."/>
            <person name="Harada C."/>
            <person name="Hayashi A."/>
            <person name="Hijishita S."/>
            <person name="Honda M."/>
            <person name="Hosokawa S."/>
            <person name="Ichikawa Y."/>
            <person name="Idonuma A."/>
            <person name="Iijima M."/>
            <person name="Ikeda M."/>
            <person name="Ikeno M."/>
            <person name="Ito K."/>
            <person name="Ito S."/>
            <person name="Ito T."/>
            <person name="Ito Y."/>
            <person name="Ito Y."/>
            <person name="Iwabuchi A."/>
            <person name="Kamiya K."/>
            <person name="Karasawa W."/>
            <person name="Kurita K."/>
            <person name="Katagiri S."/>
            <person name="Kikuta A."/>
            <person name="Kobayashi H."/>
            <person name="Kobayashi N."/>
            <person name="Machita K."/>
            <person name="Maehara T."/>
            <person name="Masukawa M."/>
            <person name="Mizubayashi T."/>
            <person name="Mukai Y."/>
            <person name="Nagasaki H."/>
            <person name="Nagata Y."/>
            <person name="Naito S."/>
            <person name="Nakashima M."/>
            <person name="Nakama Y."/>
            <person name="Nakamichi Y."/>
            <person name="Nakamura M."/>
            <person name="Meguro A."/>
            <person name="Negishi M."/>
            <person name="Ohta I."/>
            <person name="Ohta T."/>
            <person name="Okamoto M."/>
            <person name="Ono N."/>
            <person name="Saji S."/>
            <person name="Sakaguchi M."/>
            <person name="Sakai K."/>
            <person name="Shibata M."/>
            <person name="Shimokawa T."/>
            <person name="Song J."/>
            <person name="Takazaki Y."/>
            <person name="Terasawa K."/>
            <person name="Tsugane M."/>
            <person name="Tsuji K."/>
            <person name="Ueda S."/>
            <person name="Waki K."/>
            <person name="Yamagata H."/>
            <person name="Yamamoto M."/>
            <person name="Yamamoto S."/>
            <person name="Yamane H."/>
            <person name="Yoshiki S."/>
            <person name="Yoshihara R."/>
            <person name="Yukawa K."/>
            <person name="Zhong H."/>
            <person name="Yano M."/>
            <person name="Yuan Q."/>
            <person name="Ouyang S."/>
            <person name="Liu J."/>
            <person name="Jones K.M."/>
            <person name="Gansberger K."/>
            <person name="Moffat K."/>
            <person name="Hill J."/>
            <person name="Bera J."/>
            <person name="Fadrosh D."/>
            <person name="Jin S."/>
            <person name="Johri S."/>
            <person name="Kim M."/>
            <person name="Overton L."/>
            <person name="Reardon M."/>
            <person name="Tsitrin T."/>
            <person name="Vuong H."/>
            <person name="Weaver B."/>
            <person name="Ciecko A."/>
            <person name="Tallon L."/>
            <person name="Jackson J."/>
            <person name="Pai G."/>
            <person name="Aken S.V."/>
            <person name="Utterback T."/>
            <person name="Reidmuller S."/>
            <person name="Feldblyum T."/>
            <person name="Hsiao J."/>
            <person name="Zismann V."/>
            <person name="Iobst S."/>
            <person name="de Vazeille A.R."/>
            <person name="Buell C.R."/>
            <person name="Ying K."/>
            <person name="Li Y."/>
            <person name="Lu T."/>
            <person name="Huang Y."/>
            <person name="Zhao Q."/>
            <person name="Feng Q."/>
            <person name="Zhang L."/>
            <person name="Zhu J."/>
            <person name="Weng Q."/>
            <person name="Mu J."/>
            <person name="Lu Y."/>
            <person name="Fan D."/>
            <person name="Liu Y."/>
            <person name="Guan J."/>
            <person name="Zhang Y."/>
            <person name="Yu S."/>
            <person name="Liu X."/>
            <person name="Zhang Y."/>
            <person name="Hong G."/>
            <person name="Han B."/>
            <person name="Choisne N."/>
            <person name="Demange N."/>
            <person name="Orjeda G."/>
            <person name="Samain S."/>
            <person name="Cattolico L."/>
            <person name="Pelletier E."/>
            <person name="Couloux A."/>
            <person name="Segurens B."/>
            <person name="Wincker P."/>
            <person name="D'Hont A."/>
            <person name="Scarpelli C."/>
            <person name="Weissenbach J."/>
            <person name="Salanoubat M."/>
            <person name="Quetier F."/>
            <person name="Yu Y."/>
            <person name="Kim H.R."/>
            <person name="Rambo T."/>
            <person name="Currie J."/>
            <person name="Collura K."/>
            <person name="Luo M."/>
            <person name="Yang T."/>
            <person name="Ammiraju J.S.S."/>
            <person name="Engler F."/>
            <person name="Soderlund C."/>
            <person name="Wing R.A."/>
            <person name="Palmer L.E."/>
            <person name="de la Bastide M."/>
            <person name="Spiegel L."/>
            <person name="Nascimento L."/>
            <person name="Zutavern T."/>
            <person name="O'Shaughnessy A."/>
            <person name="Dike S."/>
            <person name="Dedhia N."/>
            <person name="Preston R."/>
            <person name="Balija V."/>
            <person name="McCombie W.R."/>
            <person name="Chow T."/>
            <person name="Chen H."/>
            <person name="Chung M."/>
            <person name="Chen C."/>
            <person name="Shaw J."/>
            <person name="Wu H."/>
            <person name="Hsiao K."/>
            <person name="Chao Y."/>
            <person name="Chu M."/>
            <person name="Cheng C."/>
            <person name="Hour A."/>
            <person name="Lee P."/>
            <person name="Lin S."/>
            <person name="Lin Y."/>
            <person name="Liou J."/>
            <person name="Liu S."/>
            <person name="Hsing Y."/>
            <person name="Raghuvanshi S."/>
            <person name="Mohanty A."/>
            <person name="Bharti A.K."/>
            <person name="Gaur A."/>
            <person name="Gupta V."/>
            <person name="Kumar D."/>
            <person name="Ravi V."/>
            <person name="Vij S."/>
            <person name="Kapur A."/>
            <person name="Khurana P."/>
            <person name="Khurana P."/>
            <person name="Khurana J.P."/>
            <person name="Tyagi A.K."/>
            <person name="Gaikwad K."/>
            <person name="Singh A."/>
            <person name="Dalal V."/>
            <person name="Srivastava S."/>
            <person name="Dixit A."/>
            <person name="Pal A.K."/>
            <person name="Ghazi I.A."/>
            <person name="Yadav M."/>
            <person name="Pandit A."/>
            <person name="Bhargava A."/>
            <person name="Sureshbabu K."/>
            <person name="Batra K."/>
            <person name="Sharma T.R."/>
            <person name="Mohapatra T."/>
            <person name="Singh N.K."/>
            <person name="Messing J."/>
            <person name="Nelson A.B."/>
            <person name="Fuks G."/>
            <person name="Kavchok S."/>
            <person name="Keizer G."/>
            <person name="Linton E."/>
            <person name="Llaca V."/>
            <person name="Song R."/>
            <person name="Tanyolac B."/>
            <person name="Young S."/>
            <person name="Ho-Il K."/>
            <person name="Hahn J.H."/>
            <person name="Sangsakoo G."/>
            <person name="Vanavichit A."/>
            <person name="de Mattos Luiz.A.T."/>
            <person name="Zimmer P.D."/>
            <person name="Malone G."/>
            <person name="Dellagostin O."/>
            <person name="de Oliveira A.C."/>
            <person name="Bevan M."/>
            <person name="Bancroft I."/>
            <person name="Minx P."/>
            <person name="Cordum H."/>
            <person name="Wilson R."/>
            <person name="Cheng Z."/>
            <person name="Jin W."/>
            <person name="Jiang J."/>
            <person name="Leong S.A."/>
            <person name="Iwama H."/>
            <person name="Gojobori T."/>
            <person name="Itoh T."/>
            <person name="Niimura Y."/>
            <person name="Fujii Y."/>
            <person name="Habara T."/>
            <person name="Sakai H."/>
            <person name="Sato Y."/>
            <person name="Wilson G."/>
            <person name="Kumar K."/>
            <person name="McCouch S."/>
            <person name="Juretic N."/>
            <person name="Hoen D."/>
            <person name="Wright S."/>
            <person name="Bruskiewich R."/>
            <person name="Bureau T."/>
            <person name="Miyao A."/>
            <person name="Hirochika H."/>
            <person name="Nishikawa T."/>
            <person name="Kadowaki K."/>
            <person name="Sugiura M."/>
            <person name="Burr B."/>
            <person name="Sasaki T."/>
        </authorList>
    </citation>
    <scope>NUCLEOTIDE SEQUENCE [LARGE SCALE GENOMIC DNA]</scope>
    <source>
        <strain evidence="3">cv. Nipponbare</strain>
    </source>
</reference>
<evidence type="ECO:0000313" key="3">
    <source>
        <dbReference type="Proteomes" id="UP000000763"/>
    </source>
</evidence>
<feature type="non-terminal residue" evidence="2">
    <location>
        <position position="1"/>
    </location>
</feature>
<protein>
    <submittedName>
        <fullName evidence="2">Os01g0838300 protein</fullName>
    </submittedName>
</protein>
<gene>
    <name evidence="2" type="ordered locus">Os01g0838300</name>
</gene>